<organism evidence="2 3">
    <name type="scientific">Dendrobium thyrsiflorum</name>
    <name type="common">Pinecone-like raceme dendrobium</name>
    <name type="synonym">Orchid</name>
    <dbReference type="NCBI Taxonomy" id="117978"/>
    <lineage>
        <taxon>Eukaryota</taxon>
        <taxon>Viridiplantae</taxon>
        <taxon>Streptophyta</taxon>
        <taxon>Embryophyta</taxon>
        <taxon>Tracheophyta</taxon>
        <taxon>Spermatophyta</taxon>
        <taxon>Magnoliopsida</taxon>
        <taxon>Liliopsida</taxon>
        <taxon>Asparagales</taxon>
        <taxon>Orchidaceae</taxon>
        <taxon>Epidendroideae</taxon>
        <taxon>Malaxideae</taxon>
        <taxon>Dendrobiinae</taxon>
        <taxon>Dendrobium</taxon>
    </lineage>
</organism>
<keyword evidence="3" id="KW-1185">Reference proteome</keyword>
<reference evidence="2 3" key="1">
    <citation type="journal article" date="2024" name="Plant Biotechnol. J.">
        <title>Dendrobium thyrsiflorum genome and its molecular insights into genes involved in important horticultural traits.</title>
        <authorList>
            <person name="Chen B."/>
            <person name="Wang J.Y."/>
            <person name="Zheng P.J."/>
            <person name="Li K.L."/>
            <person name="Liang Y.M."/>
            <person name="Chen X.F."/>
            <person name="Zhang C."/>
            <person name="Zhao X."/>
            <person name="He X."/>
            <person name="Zhang G.Q."/>
            <person name="Liu Z.J."/>
            <person name="Xu Q."/>
        </authorList>
    </citation>
    <scope>NUCLEOTIDE SEQUENCE [LARGE SCALE GENOMIC DNA]</scope>
    <source>
        <strain evidence="2">GZMU011</strain>
    </source>
</reference>
<proteinExistence type="predicted"/>
<dbReference type="EMBL" id="JANQDX010000005">
    <property type="protein sequence ID" value="KAL0924223.1"/>
    <property type="molecule type" value="Genomic_DNA"/>
</dbReference>
<sequence length="85" mass="10051">MEFYGEGGRVTDHYRRPFGQGEWTTGEGGGRAKPWRLDHGKRMEERWDSHPRYMGETWRDHNNHYTGGGRSYWGGDNPRVRKLKV</sequence>
<evidence type="ECO:0000313" key="3">
    <source>
        <dbReference type="Proteomes" id="UP001552299"/>
    </source>
</evidence>
<dbReference type="AlphaFoldDB" id="A0ABD0VNU2"/>
<gene>
    <name evidence="2" type="ORF">M5K25_005037</name>
</gene>
<protein>
    <submittedName>
        <fullName evidence="2">Uncharacterized protein</fullName>
    </submittedName>
</protein>
<dbReference type="Proteomes" id="UP001552299">
    <property type="component" value="Unassembled WGS sequence"/>
</dbReference>
<name>A0ABD0VNU2_DENTH</name>
<comment type="caution">
    <text evidence="2">The sequence shown here is derived from an EMBL/GenBank/DDBJ whole genome shotgun (WGS) entry which is preliminary data.</text>
</comment>
<feature type="region of interest" description="Disordered" evidence="1">
    <location>
        <begin position="1"/>
        <end position="35"/>
    </location>
</feature>
<evidence type="ECO:0000256" key="1">
    <source>
        <dbReference type="SAM" id="MobiDB-lite"/>
    </source>
</evidence>
<accession>A0ABD0VNU2</accession>
<evidence type="ECO:0000313" key="2">
    <source>
        <dbReference type="EMBL" id="KAL0924223.1"/>
    </source>
</evidence>